<dbReference type="Proteomes" id="UP000187013">
    <property type="component" value="Unassembled WGS sequence"/>
</dbReference>
<dbReference type="EMBL" id="BDGX01000026">
    <property type="protein sequence ID" value="GAV50701.1"/>
    <property type="molecule type" value="Genomic_DNA"/>
</dbReference>
<protein>
    <recommendedName>
        <fullName evidence="3">Centromere DNA-binding protein complex CBF3 subunit C</fullName>
    </recommendedName>
</protein>
<evidence type="ECO:0000313" key="2">
    <source>
        <dbReference type="Proteomes" id="UP000187013"/>
    </source>
</evidence>
<dbReference type="eggNOG" id="ENOG502QRJV">
    <property type="taxonomic scope" value="Eukaryota"/>
</dbReference>
<dbReference type="CDD" id="cd19611">
    <property type="entry name" value="Ctf13_LRR_LRR-insertion"/>
    <property type="match status" value="1"/>
</dbReference>
<gene>
    <name evidence="1" type="ORF">ZYGR_0Z01240</name>
</gene>
<proteinExistence type="predicted"/>
<organism evidence="1 2">
    <name type="scientific">Zygosaccharomyces rouxii</name>
    <dbReference type="NCBI Taxonomy" id="4956"/>
    <lineage>
        <taxon>Eukaryota</taxon>
        <taxon>Fungi</taxon>
        <taxon>Dikarya</taxon>
        <taxon>Ascomycota</taxon>
        <taxon>Saccharomycotina</taxon>
        <taxon>Saccharomycetes</taxon>
        <taxon>Saccharomycetales</taxon>
        <taxon>Saccharomycetaceae</taxon>
        <taxon>Zygosaccharomyces</taxon>
    </lineage>
</organism>
<evidence type="ECO:0000313" key="1">
    <source>
        <dbReference type="EMBL" id="GAV50701.1"/>
    </source>
</evidence>
<dbReference type="AlphaFoldDB" id="A0A1Q3A4W5"/>
<sequence length="425" mass="50621">MDVAFFLGLPIDIRKLVYFHLDGQFVDLGPDIVQGLYFADVIKLSAEPYKPSRYQQLLRKRLYSIFEPYLNIFDYLPSLVDRWLEYSLWLRYDCIVLDCMRLNHLYEGELIGPINLIYLDGRVRVSFFDKNYMLWNWYTYREYAKWIDDENDQIELTYLKLNLEYLRYDLVARILHDMQRDKVLDFVNQIQFEQEDEDDEPIEIDDQDDFETASYRIKDPTVIKVIQTMDLMKGLQRLIFRGDRLYESLVNFHGVRDNPGKTINYMAKKRIVFLQLLQAGSLCKTGVADFTRWENLRELKLVRVGEIDFNKMLLPPNCRLLTVRGAQTLYWWDVVDRIEQMVGDCYTSEVHGNVCHRTLDPKSMNIETFFQCQIIVKDSFQHLNFIKLQDIYELKGRKIVVPRSLFYNKRILMSGEIGADQIIIV</sequence>
<evidence type="ECO:0008006" key="3">
    <source>
        <dbReference type="Google" id="ProtNLM"/>
    </source>
</evidence>
<name>A0A1Q3A4W5_ZYGRO</name>
<dbReference type="OrthoDB" id="4032425at2759"/>
<comment type="caution">
    <text evidence="1">The sequence shown here is derived from an EMBL/GenBank/DDBJ whole genome shotgun (WGS) entry which is preliminary data.</text>
</comment>
<reference evidence="1 2" key="1">
    <citation type="submission" date="2016-08" db="EMBL/GenBank/DDBJ databases">
        <title>Draft genome sequence of allopolyploid Zygosaccharomyces rouxii.</title>
        <authorList>
            <person name="Watanabe J."/>
            <person name="Uehara K."/>
            <person name="Mogi Y."/>
            <person name="Tsukioka Y."/>
        </authorList>
    </citation>
    <scope>NUCLEOTIDE SEQUENCE [LARGE SCALE GENOMIC DNA]</scope>
    <source>
        <strain evidence="1 2">NBRC 110957</strain>
    </source>
</reference>
<accession>A0A1Q3A4W5</accession>